<dbReference type="PROSITE" id="PS00933">
    <property type="entry name" value="FGGY_KINASES_1"/>
    <property type="match status" value="1"/>
</dbReference>
<evidence type="ECO:0000256" key="1">
    <source>
        <dbReference type="ARBA" id="ARBA00009156"/>
    </source>
</evidence>
<dbReference type="InterPro" id="IPR018485">
    <property type="entry name" value="FGGY_C"/>
</dbReference>
<keyword evidence="2 7" id="KW-0808">Transferase</keyword>
<feature type="binding site" evidence="7">
    <location>
        <position position="84"/>
    </location>
    <ligand>
        <name>sn-glycerol 3-phosphate</name>
        <dbReference type="ChEBI" id="CHEBI:57597"/>
    </ligand>
</feature>
<dbReference type="EMBL" id="WJHE01000274">
    <property type="protein sequence ID" value="MST32344.1"/>
    <property type="molecule type" value="Genomic_DNA"/>
</dbReference>
<dbReference type="Proteomes" id="UP000437736">
    <property type="component" value="Unassembled WGS sequence"/>
</dbReference>
<name>A0ABW9QRJ6_9ACTN</name>
<dbReference type="Gene3D" id="3.30.420.40">
    <property type="match status" value="2"/>
</dbReference>
<feature type="domain" description="Carbohydrate kinase FGGY C-terminal" evidence="10">
    <location>
        <begin position="263"/>
        <end position="449"/>
    </location>
</feature>
<feature type="binding site" evidence="7">
    <location>
        <position position="84"/>
    </location>
    <ligand>
        <name>glycerol</name>
        <dbReference type="ChEBI" id="CHEBI:17754"/>
    </ligand>
</feature>
<evidence type="ECO:0000256" key="4">
    <source>
        <dbReference type="ARBA" id="ARBA00022777"/>
    </source>
</evidence>
<feature type="binding site" evidence="7">
    <location>
        <position position="135"/>
    </location>
    <ligand>
        <name>sn-glycerol 3-phosphate</name>
        <dbReference type="ChEBI" id="CHEBI:57597"/>
    </ligand>
</feature>
<dbReference type="EC" id="2.7.1.30" evidence="7"/>
<protein>
    <recommendedName>
        <fullName evidence="7">Glycerol kinase</fullName>
        <ecNumber evidence="7">2.7.1.30</ecNumber>
    </recommendedName>
    <alternativeName>
        <fullName evidence="7">ATP:glycerol 3-phosphotransferase</fullName>
    </alternativeName>
    <alternativeName>
        <fullName evidence="7">Glycerokinase</fullName>
        <shortName evidence="7">GK</shortName>
    </alternativeName>
</protein>
<evidence type="ECO:0000259" key="9">
    <source>
        <dbReference type="Pfam" id="PF00370"/>
    </source>
</evidence>
<dbReference type="CDD" id="cd07786">
    <property type="entry name" value="FGGY_EcGK_like"/>
    <property type="match status" value="1"/>
</dbReference>
<evidence type="ECO:0000256" key="8">
    <source>
        <dbReference type="RuleBase" id="RU003733"/>
    </source>
</evidence>
<feature type="binding site" evidence="7">
    <location>
        <position position="412"/>
    </location>
    <ligand>
        <name>ADP</name>
        <dbReference type="ChEBI" id="CHEBI:456216"/>
    </ligand>
</feature>
<dbReference type="PROSITE" id="PS00445">
    <property type="entry name" value="FGGY_KINASES_2"/>
    <property type="match status" value="1"/>
</dbReference>
<dbReference type="InterPro" id="IPR000577">
    <property type="entry name" value="Carb_kinase_FGGY"/>
</dbReference>
<dbReference type="Pfam" id="PF02782">
    <property type="entry name" value="FGGY_C"/>
    <property type="match status" value="1"/>
</dbReference>
<evidence type="ECO:0000256" key="5">
    <source>
        <dbReference type="ARBA" id="ARBA00022798"/>
    </source>
</evidence>
<comment type="catalytic activity">
    <reaction evidence="7">
        <text>glycerol + ATP = sn-glycerol 3-phosphate + ADP + H(+)</text>
        <dbReference type="Rhea" id="RHEA:21644"/>
        <dbReference type="ChEBI" id="CHEBI:15378"/>
        <dbReference type="ChEBI" id="CHEBI:17754"/>
        <dbReference type="ChEBI" id="CHEBI:30616"/>
        <dbReference type="ChEBI" id="CHEBI:57597"/>
        <dbReference type="ChEBI" id="CHEBI:456216"/>
        <dbReference type="EC" id="2.7.1.30"/>
    </reaction>
</comment>
<feature type="binding site" evidence="7">
    <location>
        <position position="83"/>
    </location>
    <ligand>
        <name>glycerol</name>
        <dbReference type="ChEBI" id="CHEBI:17754"/>
    </ligand>
</feature>
<comment type="caution">
    <text evidence="11">The sequence shown here is derived from an EMBL/GenBank/DDBJ whole genome shotgun (WGS) entry which is preliminary data.</text>
</comment>
<accession>A0ABW9QRJ6</accession>
<feature type="binding site" evidence="7">
    <location>
        <position position="412"/>
    </location>
    <ligand>
        <name>ATP</name>
        <dbReference type="ChEBI" id="CHEBI:30616"/>
    </ligand>
</feature>
<evidence type="ECO:0000256" key="3">
    <source>
        <dbReference type="ARBA" id="ARBA00022741"/>
    </source>
</evidence>
<dbReference type="Pfam" id="PF00370">
    <property type="entry name" value="FGGY_N"/>
    <property type="match status" value="1"/>
</dbReference>
<gene>
    <name evidence="7 11" type="primary">glpK</name>
    <name evidence="11" type="ORF">GHK86_06360</name>
</gene>
<keyword evidence="3 7" id="KW-0547">Nucleotide-binding</keyword>
<dbReference type="HAMAP" id="MF_00186">
    <property type="entry name" value="Glycerol_kin"/>
    <property type="match status" value="1"/>
</dbReference>
<feature type="binding site" evidence="7">
    <location>
        <position position="311"/>
    </location>
    <ligand>
        <name>ATP</name>
        <dbReference type="ChEBI" id="CHEBI:30616"/>
    </ligand>
</feature>
<dbReference type="PIRSF" id="PIRSF000538">
    <property type="entry name" value="GlpK"/>
    <property type="match status" value="1"/>
</dbReference>
<dbReference type="GO" id="GO:0004370">
    <property type="term" value="F:glycerol kinase activity"/>
    <property type="evidence" value="ECO:0007669"/>
    <property type="project" value="UniProtKB-EC"/>
</dbReference>
<comment type="caution">
    <text evidence="7">Lacks conserved residue(s) required for the propagation of feature annotation.</text>
</comment>
<dbReference type="PANTHER" id="PTHR10196:SF69">
    <property type="entry name" value="GLYCEROL KINASE"/>
    <property type="match status" value="1"/>
</dbReference>
<keyword evidence="5 7" id="KW-0319">Glycerol metabolism</keyword>
<feature type="binding site" evidence="7">
    <location>
        <position position="267"/>
    </location>
    <ligand>
        <name>ATP</name>
        <dbReference type="ChEBI" id="CHEBI:30616"/>
    </ligand>
</feature>
<comment type="pathway">
    <text evidence="7">Polyol metabolism; glycerol degradation via glycerol kinase pathway; sn-glycerol 3-phosphate from glycerol: step 1/1.</text>
</comment>
<feature type="binding site" evidence="7">
    <location>
        <position position="13"/>
    </location>
    <ligand>
        <name>sn-glycerol 3-phosphate</name>
        <dbReference type="ChEBI" id="CHEBI:57597"/>
    </ligand>
</feature>
<feature type="binding site" evidence="7">
    <location>
        <position position="13"/>
    </location>
    <ligand>
        <name>ADP</name>
        <dbReference type="ChEBI" id="CHEBI:456216"/>
    </ligand>
</feature>
<evidence type="ECO:0000256" key="7">
    <source>
        <dbReference type="HAMAP-Rule" id="MF_00186"/>
    </source>
</evidence>
<dbReference type="NCBIfam" id="TIGR01311">
    <property type="entry name" value="glycerol_kin"/>
    <property type="match status" value="1"/>
</dbReference>
<feature type="binding site" evidence="7">
    <location>
        <position position="267"/>
    </location>
    <ligand>
        <name>ADP</name>
        <dbReference type="ChEBI" id="CHEBI:456216"/>
    </ligand>
</feature>
<evidence type="ECO:0000256" key="2">
    <source>
        <dbReference type="ARBA" id="ARBA00022679"/>
    </source>
</evidence>
<keyword evidence="6 7" id="KW-0067">ATP-binding</keyword>
<feature type="binding site" evidence="7">
    <location>
        <position position="246"/>
    </location>
    <ligand>
        <name>glycerol</name>
        <dbReference type="ChEBI" id="CHEBI:17754"/>
    </ligand>
</feature>
<dbReference type="InterPro" id="IPR043129">
    <property type="entry name" value="ATPase_NBD"/>
</dbReference>
<evidence type="ECO:0000259" key="10">
    <source>
        <dbReference type="Pfam" id="PF02782"/>
    </source>
</evidence>
<dbReference type="InterPro" id="IPR018484">
    <property type="entry name" value="FGGY_N"/>
</dbReference>
<sequence length="502" mass="55106">MPGTHVLAVDQGTTGSTALVLDPDARIVGRGYAEIPQHYPRPGWVEHDPADLWEVSRRVAEAALADAGIRPGDLAALGITNQRETVVLWDRRSGEPVANAVVWQDRRTARRCEDLRSRGLERFVRDRTGLVIDAYFSGTKVAWLLDHVDGLRRRAERGELCFGTVDSWLLHRLTGGRVHATDVTNASRTMLFNIDTLEWDEELLAELDVPREVLPEVHPSLHEFAETAPGAFLGASVPVAGILGDQQAALFAQACFASGQTKNTYGTGSFVLSHTGGQRHFDQTAMLSTIAASVEGEPTQYALEGAVFATGSAVQWLRDELGIIRHASETEALARSVEDTGDVWFVPALTGLGAPHWDPYARGTVLGLTRGTSRAHLARAVLESIAYLTRDVVEAMQRQSGIRIGELRADGGASANGWLMQFQADMLGIPVDVPEQIETTSLGSAFAAGLRTGVWKDRAELARIRRTAHRYEPSLDQDRREARYRRWKQAVERSLAWAAPDR</sequence>
<dbReference type="NCBIfam" id="NF000756">
    <property type="entry name" value="PRK00047.1"/>
    <property type="match status" value="1"/>
</dbReference>
<proteinExistence type="inferred from homology"/>
<evidence type="ECO:0000256" key="6">
    <source>
        <dbReference type="ARBA" id="ARBA00022840"/>
    </source>
</evidence>
<keyword evidence="12" id="KW-1185">Reference proteome</keyword>
<feature type="binding site" evidence="7">
    <location>
        <position position="245"/>
    </location>
    <ligand>
        <name>sn-glycerol 3-phosphate</name>
        <dbReference type="ChEBI" id="CHEBI:57597"/>
    </ligand>
</feature>
<feature type="binding site" evidence="7">
    <location>
        <position position="416"/>
    </location>
    <ligand>
        <name>ADP</name>
        <dbReference type="ChEBI" id="CHEBI:456216"/>
    </ligand>
</feature>
<comment type="function">
    <text evidence="7">Key enzyme in the regulation of glycerol uptake and metabolism. Catalyzes the phosphorylation of glycerol to yield sn-glycerol 3-phosphate.</text>
</comment>
<evidence type="ECO:0000313" key="11">
    <source>
        <dbReference type="EMBL" id="MST32344.1"/>
    </source>
</evidence>
<evidence type="ECO:0000313" key="12">
    <source>
        <dbReference type="Proteomes" id="UP000437736"/>
    </source>
</evidence>
<feature type="binding site" evidence="7">
    <location>
        <position position="245"/>
    </location>
    <ligand>
        <name>glycerol</name>
        <dbReference type="ChEBI" id="CHEBI:17754"/>
    </ligand>
</feature>
<keyword evidence="4 7" id="KW-0418">Kinase</keyword>
<dbReference type="InterPro" id="IPR018483">
    <property type="entry name" value="Carb_kinase_FGGY_CS"/>
</dbReference>
<feature type="binding site" evidence="7">
    <location>
        <position position="135"/>
    </location>
    <ligand>
        <name>glycerol</name>
        <dbReference type="ChEBI" id="CHEBI:17754"/>
    </ligand>
</feature>
<feature type="binding site" evidence="7">
    <location>
        <position position="311"/>
    </location>
    <ligand>
        <name>ADP</name>
        <dbReference type="ChEBI" id="CHEBI:456216"/>
    </ligand>
</feature>
<reference evidence="11 12" key="1">
    <citation type="submission" date="2019-11" db="EMBL/GenBank/DDBJ databases">
        <title>Acidiferrimicrobium australis gen. nov., sp. nov., an acidophilic and obligately heterotrophic, member of the Actinobacteria that catalyses dissimilatory oxido- reduction of iron isolated from metal-rich acidic water in Chile.</title>
        <authorList>
            <person name="Gonzalez D."/>
            <person name="Huber K."/>
            <person name="Hedrich S."/>
            <person name="Rojas-Villalobos C."/>
            <person name="Quatrini R."/>
            <person name="Dinamarca M.A."/>
            <person name="Schwarz A."/>
            <person name="Canales C."/>
            <person name="Nancucheo I."/>
        </authorList>
    </citation>
    <scope>NUCLEOTIDE SEQUENCE [LARGE SCALE GENOMIC DNA]</scope>
    <source>
        <strain evidence="11 12">USS-CCA1</strain>
    </source>
</reference>
<organism evidence="11 12">
    <name type="scientific">Acidiferrimicrobium australe</name>
    <dbReference type="NCBI Taxonomy" id="2664430"/>
    <lineage>
        <taxon>Bacteria</taxon>
        <taxon>Bacillati</taxon>
        <taxon>Actinomycetota</taxon>
        <taxon>Acidimicrobiia</taxon>
        <taxon>Acidimicrobiales</taxon>
        <taxon>Acidimicrobiaceae</taxon>
        <taxon>Acidiferrimicrobium</taxon>
    </lineage>
</organism>
<comment type="similarity">
    <text evidence="1 7 8">Belongs to the FGGY kinase family.</text>
</comment>
<feature type="binding site" evidence="7">
    <location>
        <position position="83"/>
    </location>
    <ligand>
        <name>sn-glycerol 3-phosphate</name>
        <dbReference type="ChEBI" id="CHEBI:57597"/>
    </ligand>
</feature>
<feature type="binding site" evidence="7">
    <location>
        <position position="13"/>
    </location>
    <ligand>
        <name>ATP</name>
        <dbReference type="ChEBI" id="CHEBI:30616"/>
    </ligand>
</feature>
<feature type="binding site" evidence="7">
    <location>
        <position position="315"/>
    </location>
    <ligand>
        <name>ATP</name>
        <dbReference type="ChEBI" id="CHEBI:30616"/>
    </ligand>
</feature>
<dbReference type="PANTHER" id="PTHR10196">
    <property type="entry name" value="SUGAR KINASE"/>
    <property type="match status" value="1"/>
</dbReference>
<comment type="activity regulation">
    <text evidence="7">Inhibited by fructose 1,6-bisphosphate (FBP).</text>
</comment>
<feature type="domain" description="Carbohydrate kinase FGGY N-terminal" evidence="9">
    <location>
        <begin position="6"/>
        <end position="251"/>
    </location>
</feature>
<dbReference type="InterPro" id="IPR005999">
    <property type="entry name" value="Glycerol_kin"/>
</dbReference>
<feature type="binding site" evidence="7">
    <location>
        <position position="14"/>
    </location>
    <ligand>
        <name>ATP</name>
        <dbReference type="ChEBI" id="CHEBI:30616"/>
    </ligand>
</feature>
<dbReference type="SUPFAM" id="SSF53067">
    <property type="entry name" value="Actin-like ATPase domain"/>
    <property type="match status" value="2"/>
</dbReference>